<comment type="caution">
    <text evidence="2">The sequence shown here is derived from an EMBL/GenBank/DDBJ whole genome shotgun (WGS) entry which is preliminary data.</text>
</comment>
<protein>
    <submittedName>
        <fullName evidence="2">DNA-binding protein</fullName>
    </submittedName>
</protein>
<dbReference type="AlphaFoldDB" id="A0A1X3RSG3"/>
<evidence type="ECO:0000313" key="4">
    <source>
        <dbReference type="Proteomes" id="UP000194020"/>
    </source>
</evidence>
<proteinExistence type="predicted"/>
<evidence type="ECO:0000313" key="5">
    <source>
        <dbReference type="Proteomes" id="UP000194040"/>
    </source>
</evidence>
<keyword evidence="5" id="KW-1185">Reference proteome</keyword>
<dbReference type="InterPro" id="IPR014875">
    <property type="entry name" value="Mor_transcription_activator"/>
</dbReference>
<evidence type="ECO:0000259" key="1">
    <source>
        <dbReference type="Pfam" id="PF08765"/>
    </source>
</evidence>
<feature type="domain" description="Mor transcription activator" evidence="1">
    <location>
        <begin position="9"/>
        <end position="116"/>
    </location>
</feature>
<dbReference type="EMBL" id="LUTP01000028">
    <property type="protein sequence ID" value="OSN04836.1"/>
    <property type="molecule type" value="Genomic_DNA"/>
</dbReference>
<gene>
    <name evidence="2" type="ORF">AU511_11430</name>
    <name evidence="3" type="ORF">AU512_15910</name>
</gene>
<accession>A0A1X3RSG3</accession>
<dbReference type="Pfam" id="PF08765">
    <property type="entry name" value="Mor"/>
    <property type="match status" value="1"/>
</dbReference>
<dbReference type="Proteomes" id="UP000194040">
    <property type="component" value="Unassembled WGS sequence"/>
</dbReference>
<keyword evidence="2" id="KW-0238">DNA-binding</keyword>
<organism evidence="2 4">
    <name type="scientific">Lonsdalea iberica</name>
    <dbReference type="NCBI Taxonomy" id="1082703"/>
    <lineage>
        <taxon>Bacteria</taxon>
        <taxon>Pseudomonadati</taxon>
        <taxon>Pseudomonadota</taxon>
        <taxon>Gammaproteobacteria</taxon>
        <taxon>Enterobacterales</taxon>
        <taxon>Pectobacteriaceae</taxon>
        <taxon>Lonsdalea</taxon>
    </lineage>
</organism>
<dbReference type="EMBL" id="LUTQ01000082">
    <property type="protein sequence ID" value="OSN05006.1"/>
    <property type="molecule type" value="Genomic_DNA"/>
</dbReference>
<dbReference type="SUPFAM" id="SSF46689">
    <property type="entry name" value="Homeodomain-like"/>
    <property type="match status" value="1"/>
</dbReference>
<dbReference type="RefSeq" id="WP_094102221.1">
    <property type="nucleotide sequence ID" value="NZ_LUTP01000028.1"/>
</dbReference>
<sequence>MTNSNSFRSKGPELLVELAQHTANILHEAVDIDTRTADQIGEAVASRMMQVWGGQNVYFPMGMAWRVSQRDQEIFSDFNGKNHHDLARKYGVSLQWIYSVVKRVRKEEQARIQGSLFEGAAARDSGPDDD</sequence>
<evidence type="ECO:0000313" key="3">
    <source>
        <dbReference type="EMBL" id="OSN05006.1"/>
    </source>
</evidence>
<dbReference type="Proteomes" id="UP000194020">
    <property type="component" value="Unassembled WGS sequence"/>
</dbReference>
<dbReference type="PANTHER" id="PTHR37812">
    <property type="entry name" value="MU-LIKE PROPHAGE FLUMU PROTEIN C"/>
    <property type="match status" value="1"/>
</dbReference>
<evidence type="ECO:0000313" key="2">
    <source>
        <dbReference type="EMBL" id="OSN04836.1"/>
    </source>
</evidence>
<dbReference type="InterPro" id="IPR009057">
    <property type="entry name" value="Homeodomain-like_sf"/>
</dbReference>
<dbReference type="PANTHER" id="PTHR37812:SF1">
    <property type="entry name" value="MU-LIKE PROPHAGE FLUMU PROTEIN C"/>
    <property type="match status" value="1"/>
</dbReference>
<name>A0A1X3RSG3_9GAMM</name>
<reference evidence="4 5" key="1">
    <citation type="submission" date="2016-02" db="EMBL/GenBank/DDBJ databases">
        <title>Species-wide whole genome sequencing reveals diversity, host range in Lonsdalea quercina.</title>
        <authorList>
            <person name="Li Y."/>
        </authorList>
    </citation>
    <scope>NUCLEOTIDE SEQUENCE [LARGE SCALE GENOMIC DNA]</scope>
    <source>
        <strain evidence="2 4">LMG 26264</strain>
        <strain evidence="3 5">LMG 26265</strain>
    </source>
</reference>
<dbReference type="OrthoDB" id="8906055at2"/>
<dbReference type="InterPro" id="IPR052411">
    <property type="entry name" value="c-mor_Regulatory_Protein"/>
</dbReference>
<dbReference type="Gene3D" id="1.10.10.60">
    <property type="entry name" value="Homeodomain-like"/>
    <property type="match status" value="1"/>
</dbReference>
<dbReference type="GO" id="GO:0003677">
    <property type="term" value="F:DNA binding"/>
    <property type="evidence" value="ECO:0007669"/>
    <property type="project" value="UniProtKB-KW"/>
</dbReference>